<dbReference type="eggNOG" id="COG0419">
    <property type="taxonomic scope" value="Bacteria"/>
</dbReference>
<dbReference type="RefSeq" id="WP_014772345.1">
    <property type="nucleotide sequence ID" value="NC_018010.1"/>
</dbReference>
<dbReference type="GO" id="GO:0006302">
    <property type="term" value="P:double-strand break repair"/>
    <property type="evidence" value="ECO:0007669"/>
    <property type="project" value="InterPro"/>
</dbReference>
<keyword evidence="4" id="KW-1185">Reference proteome</keyword>
<feature type="coiled-coil region" evidence="1">
    <location>
        <begin position="520"/>
        <end position="617"/>
    </location>
</feature>
<protein>
    <submittedName>
        <fullName evidence="3">ATPase involved in DNA repair</fullName>
    </submittedName>
</protein>
<name>I3Z547_BELBD</name>
<dbReference type="InterPro" id="IPR027417">
    <property type="entry name" value="P-loop_NTPase"/>
</dbReference>
<gene>
    <name evidence="3" type="ordered locus">Belba_1765</name>
</gene>
<dbReference type="AlphaFoldDB" id="I3Z547"/>
<dbReference type="PATRIC" id="fig|866536.3.peg.1822"/>
<sequence length="1010" mass="116918">MIPIRLEIQGLYSYKEKQIIEFDQLTAAGLFGIFGAVGSGKSSILEAVLLALYGSTERLSDRGEKNSMVNLQSEALLINFEFKAGKNNSNTYLGRYGAKRNPKNFDDVKPAEHTFYLKTGSELQPLTLRGEDILGMKKEHFKQTVIIPQGKFKEFIDLTPGPRAEMMKELFGLERFDLSYKTAGLLRIVKDEKIRLETQITSLAQYSEESLKEKETNIKQIAEQVGALEKDFQHAVQTYKKQEQIQALHQTLQSFEKEWEELDAKKEDIKEKKAVFKDFLKAKTYLKPIWDQIEDRKKEVEKFQVSIVDCERFKESYVEEICKKVEEETKLKEKANQKSERESKIRDLEKVKEVKDLELQIEEAEKEIKLIRPNLDTRTSEQKTLEVKISKLEEELDKNQIPDSNRLANLKSAVKDWENWNSNKKTLGLEIKNLELSQKQLQEEITKLQDHLPKDELSINTWIESLKNRIKTLESERDNLIQKSGLGAHVHLLEDGKPCPLCGASEHPDPLQSDPQDLSLKQKEEEIEKVKITLEDVFELSKKLSEFGFKLDSNTQQLESKLSDFQNLESQIKNLEEDLKAQSFDNVEAVRHFLQKTESAIQKADQQNRQLKDWRKKWQTEKSDLETAEQKLRILEQGLLTLHTKQNSKRSDIKDLGFCQPFFDKNALEIQQTIQRVQDDIDKTADLLNGIQKILVEIRNKQATNLANLETYRKGLIDTENKITSLKYQFEDLKKTHGFEDEEKLIQLFHHSLDADKVEIEIKNFEQRAHLVKSRIEEIQKTEGIKDFNQDAFEELKNTLEAKSKALDVIKKDFTLLDREIIESTEKLKEKKKVLETFGKLENRESNLKELEKLFKGSGFVQYVSSIYLKELCNTANIRFNKLTKNSMSLEIDENNTFYVVDYLNGGKKRLLKSLSGGQTFQASLCLALALAEKVKSLNEADQSFFFLDEGFGALDRNALRVVFETLKALRHENRVVGIISHVEELQQEIEVYAKIELDAEKGSQVRYSF</sequence>
<dbReference type="HOGENOM" id="CLU_004785_1_2_10"/>
<feature type="coiled-coil region" evidence="1">
    <location>
        <begin position="755"/>
        <end position="813"/>
    </location>
</feature>
<dbReference type="STRING" id="866536.Belba_1765"/>
<feature type="coiled-coil region" evidence="1">
    <location>
        <begin position="211"/>
        <end position="272"/>
    </location>
</feature>
<accession>I3Z547</accession>
<dbReference type="InterPro" id="IPR038729">
    <property type="entry name" value="Rad50/SbcC_AAA"/>
</dbReference>
<reference evidence="4" key="1">
    <citation type="submission" date="2012-06" db="EMBL/GenBank/DDBJ databases">
        <title>The complete genome of Belliella baltica DSM 15883.</title>
        <authorList>
            <person name="Lucas S."/>
            <person name="Copeland A."/>
            <person name="Lapidus A."/>
            <person name="Goodwin L."/>
            <person name="Pitluck S."/>
            <person name="Peters L."/>
            <person name="Mikhailova N."/>
            <person name="Davenport K."/>
            <person name="Kyrpides N."/>
            <person name="Mavromatis K."/>
            <person name="Pagani I."/>
            <person name="Ivanova N."/>
            <person name="Ovchinnikova G."/>
            <person name="Zeytun A."/>
            <person name="Detter J.C."/>
            <person name="Han C."/>
            <person name="Land M."/>
            <person name="Hauser L."/>
            <person name="Markowitz V."/>
            <person name="Cheng J.-F."/>
            <person name="Hugenholtz P."/>
            <person name="Woyke T."/>
            <person name="Wu D."/>
            <person name="Tindall B."/>
            <person name="Pomrenke H."/>
            <person name="Brambilla E."/>
            <person name="Klenk H.-P."/>
            <person name="Eisen J.A."/>
        </authorList>
    </citation>
    <scope>NUCLEOTIDE SEQUENCE [LARGE SCALE GENOMIC DNA]</scope>
    <source>
        <strain evidence="4">DSM 15883 / CIP 108006 / LMG 21964 / BA134</strain>
    </source>
</reference>
<dbReference type="Pfam" id="PF13476">
    <property type="entry name" value="AAA_23"/>
    <property type="match status" value="1"/>
</dbReference>
<dbReference type="GO" id="GO:0016887">
    <property type="term" value="F:ATP hydrolysis activity"/>
    <property type="evidence" value="ECO:0007669"/>
    <property type="project" value="InterPro"/>
</dbReference>
<evidence type="ECO:0000313" key="3">
    <source>
        <dbReference type="EMBL" id="AFL84365.1"/>
    </source>
</evidence>
<evidence type="ECO:0000313" key="4">
    <source>
        <dbReference type="Proteomes" id="UP000006050"/>
    </source>
</evidence>
<dbReference type="Gene3D" id="3.40.50.300">
    <property type="entry name" value="P-loop containing nucleotide triphosphate hydrolases"/>
    <property type="match status" value="2"/>
</dbReference>
<proteinExistence type="predicted"/>
<evidence type="ECO:0000259" key="2">
    <source>
        <dbReference type="Pfam" id="PF13476"/>
    </source>
</evidence>
<dbReference type="PANTHER" id="PTHR32114">
    <property type="entry name" value="ABC TRANSPORTER ABCH.3"/>
    <property type="match status" value="1"/>
</dbReference>
<feature type="coiled-coil region" evidence="1">
    <location>
        <begin position="318"/>
        <end position="395"/>
    </location>
</feature>
<dbReference type="Proteomes" id="UP000006050">
    <property type="component" value="Chromosome"/>
</dbReference>
<dbReference type="OrthoDB" id="9795626at2"/>
<dbReference type="Pfam" id="PF13558">
    <property type="entry name" value="SbcC_Walker_B"/>
    <property type="match status" value="1"/>
</dbReference>
<dbReference type="SUPFAM" id="SSF52540">
    <property type="entry name" value="P-loop containing nucleoside triphosphate hydrolases"/>
    <property type="match status" value="1"/>
</dbReference>
<feature type="domain" description="Rad50/SbcC-type AAA" evidence="2">
    <location>
        <begin position="5"/>
        <end position="258"/>
    </location>
</feature>
<dbReference type="PANTHER" id="PTHR32114:SF2">
    <property type="entry name" value="ABC TRANSPORTER ABCH.3"/>
    <property type="match status" value="1"/>
</dbReference>
<organism evidence="3 4">
    <name type="scientific">Belliella baltica (strain DSM 15883 / CIP 108006 / LMG 21964 / BA134)</name>
    <dbReference type="NCBI Taxonomy" id="866536"/>
    <lineage>
        <taxon>Bacteria</taxon>
        <taxon>Pseudomonadati</taxon>
        <taxon>Bacteroidota</taxon>
        <taxon>Cytophagia</taxon>
        <taxon>Cytophagales</taxon>
        <taxon>Cyclobacteriaceae</taxon>
        <taxon>Belliella</taxon>
    </lineage>
</organism>
<keyword evidence="1" id="KW-0175">Coiled coil</keyword>
<feature type="coiled-coil region" evidence="1">
    <location>
        <begin position="424"/>
        <end position="483"/>
    </location>
</feature>
<dbReference type="KEGG" id="bbd:Belba_1765"/>
<dbReference type="EMBL" id="CP003281">
    <property type="protein sequence ID" value="AFL84365.1"/>
    <property type="molecule type" value="Genomic_DNA"/>
</dbReference>
<evidence type="ECO:0000256" key="1">
    <source>
        <dbReference type="SAM" id="Coils"/>
    </source>
</evidence>